<evidence type="ECO:0000313" key="4">
    <source>
        <dbReference type="Proteomes" id="UP000001522"/>
    </source>
</evidence>
<dbReference type="PANTHER" id="PTHR30383">
    <property type="entry name" value="THIOESTERASE 1/PROTEASE 1/LYSOPHOSPHOLIPASE L1"/>
    <property type="match status" value="1"/>
</dbReference>
<dbReference type="Gene3D" id="2.60.120.1360">
    <property type="match status" value="1"/>
</dbReference>
<evidence type="ECO:0000259" key="2">
    <source>
        <dbReference type="Pfam" id="PF22753"/>
    </source>
</evidence>
<proteinExistence type="predicted"/>
<dbReference type="Proteomes" id="UP000001522">
    <property type="component" value="Chromosome"/>
</dbReference>
<keyword evidence="4" id="KW-1185">Reference proteome</keyword>
<dbReference type="EMBL" id="FN555004">
    <property type="protein sequence ID" value="CBG39655.1"/>
    <property type="molecule type" value="Genomic_DNA"/>
</dbReference>
<dbReference type="RefSeq" id="WP_013022746.1">
    <property type="nucleotide sequence ID" value="NC_013949.1"/>
</dbReference>
<dbReference type="Pfam" id="PF22753">
    <property type="entry name" value="Ape1_N"/>
    <property type="match status" value="1"/>
</dbReference>
<dbReference type="HOGENOM" id="CLU_026695_2_0_7"/>
<gene>
    <name evidence="3" type="ordered locus">HMU03930</name>
</gene>
<dbReference type="GO" id="GO:0016788">
    <property type="term" value="F:hydrolase activity, acting on ester bonds"/>
    <property type="evidence" value="ECO:0007669"/>
    <property type="project" value="UniProtKB-ARBA"/>
</dbReference>
<dbReference type="InterPro" id="IPR055041">
    <property type="entry name" value="Ape1_N"/>
</dbReference>
<feature type="domain" description="Peptidoglycan O-acetylesterase N-terminal" evidence="2">
    <location>
        <begin position="90"/>
        <end position="201"/>
    </location>
</feature>
<dbReference type="InterPro" id="IPR036514">
    <property type="entry name" value="SGNH_hydro_sf"/>
</dbReference>
<dbReference type="Pfam" id="PF13472">
    <property type="entry name" value="Lipase_GDSL_2"/>
    <property type="match status" value="1"/>
</dbReference>
<reference evidence="3 4" key="1">
    <citation type="journal article" date="2010" name="BMC Genomics">
        <title>Comparative genomics and proteomics of Helicobacter mustelae, an ulcerogenic and carcinogenic gastric pathogen.</title>
        <authorList>
            <person name="O'Toole P.W."/>
            <person name="Snelling W.J."/>
            <person name="Canchaya C."/>
            <person name="Forde B.M."/>
            <person name="Hardie K.R."/>
            <person name="Josenhans C."/>
            <person name="Graham R.L.J."/>
            <person name="McMullan G."/>
            <person name="Parkhill J."/>
            <person name="Belda E."/>
            <person name="Bentley S.D."/>
        </authorList>
    </citation>
    <scope>NUCLEOTIDE SEQUENCE [LARGE SCALE GENOMIC DNA]</scope>
    <source>
        <strain evidence="4">ATCC 43772 / LMG 18044 / NCTC 12198 / 12198</strain>
    </source>
</reference>
<dbReference type="eggNOG" id="COG2755">
    <property type="taxonomic scope" value="Bacteria"/>
</dbReference>
<evidence type="ECO:0000259" key="1">
    <source>
        <dbReference type="Pfam" id="PF13472"/>
    </source>
</evidence>
<feature type="domain" description="SGNH hydrolase-type esterase" evidence="1">
    <location>
        <begin position="223"/>
        <end position="373"/>
    </location>
</feature>
<organism evidence="3 4">
    <name type="scientific">Helicobacter mustelae (strain ATCC 43772 / CCUG 25715 / CIP 103759 / LMG 18044 / NCTC 12198 / R85-136P)</name>
    <name type="common">Campylobacter mustelae</name>
    <dbReference type="NCBI Taxonomy" id="679897"/>
    <lineage>
        <taxon>Bacteria</taxon>
        <taxon>Pseudomonadati</taxon>
        <taxon>Campylobacterota</taxon>
        <taxon>Epsilonproteobacteria</taxon>
        <taxon>Campylobacterales</taxon>
        <taxon>Helicobacteraceae</taxon>
        <taxon>Helicobacter</taxon>
    </lineage>
</organism>
<protein>
    <submittedName>
        <fullName evidence="3">Putative periplasmic protein</fullName>
    </submittedName>
</protein>
<dbReference type="STRING" id="679897.HMU03930"/>
<evidence type="ECO:0000313" key="3">
    <source>
        <dbReference type="EMBL" id="CBG39655.1"/>
    </source>
</evidence>
<dbReference type="SUPFAM" id="SSF52266">
    <property type="entry name" value="SGNH hydrolase"/>
    <property type="match status" value="1"/>
</dbReference>
<dbReference type="InterPro" id="IPR013830">
    <property type="entry name" value="SGNH_hydro"/>
</dbReference>
<dbReference type="KEGG" id="hms:HMU03930"/>
<dbReference type="PANTHER" id="PTHR30383:SF29">
    <property type="entry name" value="SGNH HYDROLASE-TYPE ESTERASE DOMAIN-CONTAINING PROTEIN"/>
    <property type="match status" value="1"/>
</dbReference>
<name>D3UGN4_HELM1</name>
<dbReference type="InterPro" id="IPR051532">
    <property type="entry name" value="Ester_Hydrolysis_Enzymes"/>
</dbReference>
<sequence>MRILCLVLGFFWICMGQDAFWENYQESSKPLRKIIQSAKIQNFSSQNLDLLREKIQKKEDLKIHILGDSHIAADIFSDELRRLFFTPNAIGFVYPLFPAFHRNALLQIQSKGFEVYNSLRAPGMDYPMGGVIAQAKNSEAFINLDTTLPKKTYKIRFVFKSPNHLASFCIKDAQGKSLSLNSKNPGFWEISKPYKLSLPLQIHALLRNGMLGGYFIYNQEDNNIIDHMGINGARSDLWLQWNQEILNKEMQVLQYDLIILSYGSNDAISNVFDKKEFLRHYKSLIRKLRKYNPNAVILLIGPPTVVAKQSNKQYIITQNFAPVKSSLLALAKEENLLYFDWDALMQKNGKKAEWIALSLSKKDVHLTPKGYRLTANAVYKSLLDILGLDP</sequence>
<dbReference type="AlphaFoldDB" id="D3UGN4"/>
<accession>D3UGN4</accession>
<dbReference type="Gene3D" id="3.40.50.1110">
    <property type="entry name" value="SGNH hydrolase"/>
    <property type="match status" value="1"/>
</dbReference>